<accession>A0A8C4Q6R2</accession>
<dbReference type="Proteomes" id="UP000694388">
    <property type="component" value="Unplaced"/>
</dbReference>
<reference evidence="4" key="2">
    <citation type="submission" date="2025-09" db="UniProtKB">
        <authorList>
            <consortium name="Ensembl"/>
        </authorList>
    </citation>
    <scope>IDENTIFICATION</scope>
</reference>
<evidence type="ECO:0000313" key="4">
    <source>
        <dbReference type="Ensembl" id="ENSEBUP00000010819.1"/>
    </source>
</evidence>
<reference evidence="4" key="1">
    <citation type="submission" date="2025-08" db="UniProtKB">
        <authorList>
            <consortium name="Ensembl"/>
        </authorList>
    </citation>
    <scope>IDENTIFICATION</scope>
</reference>
<dbReference type="Ensembl" id="ENSEBUT00000011374.1">
    <property type="protein sequence ID" value="ENSEBUP00000010819.1"/>
    <property type="gene ID" value="ENSEBUG00000006954.1"/>
</dbReference>
<organism evidence="4 5">
    <name type="scientific">Eptatretus burgeri</name>
    <name type="common">Inshore hagfish</name>
    <dbReference type="NCBI Taxonomy" id="7764"/>
    <lineage>
        <taxon>Eukaryota</taxon>
        <taxon>Metazoa</taxon>
        <taxon>Chordata</taxon>
        <taxon>Craniata</taxon>
        <taxon>Vertebrata</taxon>
        <taxon>Cyclostomata</taxon>
        <taxon>Myxini</taxon>
        <taxon>Myxiniformes</taxon>
        <taxon>Myxinidae</taxon>
        <taxon>Eptatretinae</taxon>
        <taxon>Eptatretus</taxon>
    </lineage>
</organism>
<keyword evidence="5" id="KW-1185">Reference proteome</keyword>
<dbReference type="Pfam" id="PF04803">
    <property type="entry name" value="Cor1"/>
    <property type="match status" value="1"/>
</dbReference>
<evidence type="ECO:0000259" key="3">
    <source>
        <dbReference type="Pfam" id="PF04803"/>
    </source>
</evidence>
<evidence type="ECO:0000256" key="1">
    <source>
        <dbReference type="ARBA" id="ARBA00010283"/>
    </source>
</evidence>
<evidence type="ECO:0000256" key="2">
    <source>
        <dbReference type="SAM" id="MobiDB-lite"/>
    </source>
</evidence>
<evidence type="ECO:0000313" key="5">
    <source>
        <dbReference type="Proteomes" id="UP000694388"/>
    </source>
</evidence>
<feature type="compositionally biased region" description="Basic and acidic residues" evidence="2">
    <location>
        <begin position="1"/>
        <end position="19"/>
    </location>
</feature>
<sequence length="243" mass="28164">MPPKSSKDCKKAAKRKQQEDSPLSEMASDQDDMFHEELNCDETPIGPKQGKQRAQTSLGTAEPVEEAGLDSNYGNNMQTMLEQFGVDVTKALQVKKKRMEQFTRSSVKNSSQRFEQVWKAQQGERQTLSDEFGKQIGIVLRQWEDDVQKIKDFDDKLTSTCRMLQKMSQQARVVQGQRLKTILQLHEQFSKKLQELETLHQEQHTGMQGELRREMAMLQKRLLMDAQHQEMTNVRKSLQSLLY</sequence>
<name>A0A8C4Q6R2_EPTBU</name>
<dbReference type="GeneTree" id="ENSGT00390000000062"/>
<dbReference type="GO" id="GO:0000795">
    <property type="term" value="C:synaptonemal complex"/>
    <property type="evidence" value="ECO:0007669"/>
    <property type="project" value="TreeGrafter"/>
</dbReference>
<feature type="region of interest" description="Disordered" evidence="2">
    <location>
        <begin position="1"/>
        <end position="74"/>
    </location>
</feature>
<dbReference type="AlphaFoldDB" id="A0A8C4Q6R2"/>
<dbReference type="PANTHER" id="PTHR19368">
    <property type="entry name" value="XLR/SCP3/FAM9"/>
    <property type="match status" value="1"/>
</dbReference>
<comment type="similarity">
    <text evidence="1">Belongs to the XLR/SYCP3 family.</text>
</comment>
<protein>
    <submittedName>
        <fullName evidence="4">Synaptonemal complex protein 3</fullName>
    </submittedName>
</protein>
<dbReference type="PANTHER" id="PTHR19368:SF15">
    <property type="entry name" value="XLR_SYCP3_FAM9 DOMAIN-CONTAINING PROTEIN"/>
    <property type="match status" value="1"/>
</dbReference>
<dbReference type="GO" id="GO:0051321">
    <property type="term" value="P:meiotic cell cycle"/>
    <property type="evidence" value="ECO:0007669"/>
    <property type="project" value="TreeGrafter"/>
</dbReference>
<proteinExistence type="inferred from homology"/>
<feature type="domain" description="XLR/SYCP3/FAM9" evidence="3">
    <location>
        <begin position="90"/>
        <end position="221"/>
    </location>
</feature>
<dbReference type="OMA" id="KLNMFRQ"/>
<dbReference type="InterPro" id="IPR051443">
    <property type="entry name" value="XLR/SYCP3"/>
</dbReference>
<dbReference type="InterPro" id="IPR006888">
    <property type="entry name" value="XLR/SYCP3/FAM9_dom"/>
</dbReference>
<dbReference type="GO" id="GO:0007286">
    <property type="term" value="P:spermatid development"/>
    <property type="evidence" value="ECO:0007669"/>
    <property type="project" value="TreeGrafter"/>
</dbReference>